<keyword evidence="5 8" id="KW-1133">Transmembrane helix</keyword>
<dbReference type="InterPro" id="IPR051143">
    <property type="entry name" value="TrkH_K-transport"/>
</dbReference>
<dbReference type="InterPro" id="IPR003445">
    <property type="entry name" value="Cat_transpt"/>
</dbReference>
<gene>
    <name evidence="9" type="ORF">HYC85_025941</name>
</gene>
<keyword evidence="3" id="KW-0813">Transport</keyword>
<feature type="transmembrane region" description="Helical" evidence="8">
    <location>
        <begin position="47"/>
        <end position="65"/>
    </location>
</feature>
<protein>
    <recommendedName>
        <fullName evidence="11">Sodium transporter HKT1</fullName>
    </recommendedName>
</protein>
<comment type="caution">
    <text evidence="9">The sequence shown here is derived from an EMBL/GenBank/DDBJ whole genome shotgun (WGS) entry which is preliminary data.</text>
</comment>
<proteinExistence type="inferred from homology"/>
<sequence length="529" mass="59712">MEDLAHFSKKTKHTFNSSCSKLASFCHSCCTLFSSYFHVLIFRLNPFWVQLHYFIIFSLMGYLALKVSKPRTAPSFRPKDLDLFFTSVSATTVSSMSTVEMEVFSNTQLVIITILMLLGGEVFNSMLGLQVMRFKLTKNCGSGSGSGTKNIEDSVNTDSVSLHSPNDLNHIELGLGNEHLKCNSIKYLSYVVLCYLLLVHIGGSTLISIYIIHVPSAREILSNKGLQIQTFSVFTTVSTLSSCGFIPTNENMMVFVKNSGMLLLLIAQVLLGNTLYPPCLRFLIWVLEKVTMREEFGYLSKNYRQLGYDYLLSGLHSLWLVAIAFGFILVQFILFSTLEWNAESMNGLNSYQKLVGSLFEVVNSRHIGESVVDLSIISPAILVVFILMMYLPSYISFSLADDCVKGSTNEKKSTQRKKFVDYILFSQLSYLVIIIVIICITERQKIKEDPLNFNVLNITFEVVSAYGNVGFSMGYSCKRQLKFGIYCKESWYGFVGRWSNKGKVILILVMFFGRLKKFSNHGGRAWKLS</sequence>
<evidence type="ECO:0000256" key="5">
    <source>
        <dbReference type="ARBA" id="ARBA00022989"/>
    </source>
</evidence>
<comment type="subcellular location">
    <subcellularLocation>
        <location evidence="1">Membrane</location>
        <topology evidence="1">Multi-pass membrane protein</topology>
    </subcellularLocation>
</comment>
<evidence type="ECO:0000256" key="3">
    <source>
        <dbReference type="ARBA" id="ARBA00022448"/>
    </source>
</evidence>
<feature type="transmembrane region" description="Helical" evidence="8">
    <location>
        <begin position="308"/>
        <end position="335"/>
    </location>
</feature>
<evidence type="ECO:0008006" key="11">
    <source>
        <dbReference type="Google" id="ProtNLM"/>
    </source>
</evidence>
<feature type="transmembrane region" description="Helical" evidence="8">
    <location>
        <begin position="21"/>
        <end position="41"/>
    </location>
</feature>
<dbReference type="PANTHER" id="PTHR31064">
    <property type="entry name" value="POTASSIUM TRANSPORT PROTEIN DDB_G0292412-RELATED"/>
    <property type="match status" value="1"/>
</dbReference>
<evidence type="ECO:0000313" key="10">
    <source>
        <dbReference type="Proteomes" id="UP000593564"/>
    </source>
</evidence>
<dbReference type="AlphaFoldDB" id="A0A7J7G2B9"/>
<keyword evidence="4 8" id="KW-0812">Transmembrane</keyword>
<feature type="transmembrane region" description="Helical" evidence="8">
    <location>
        <begin position="187"/>
        <end position="212"/>
    </location>
</feature>
<evidence type="ECO:0000256" key="6">
    <source>
        <dbReference type="ARBA" id="ARBA00023065"/>
    </source>
</evidence>
<dbReference type="GO" id="GO:0015081">
    <property type="term" value="F:sodium ion transmembrane transporter activity"/>
    <property type="evidence" value="ECO:0007669"/>
    <property type="project" value="TreeGrafter"/>
</dbReference>
<dbReference type="EMBL" id="JACBKZ010000013">
    <property type="protein sequence ID" value="KAF5934812.1"/>
    <property type="molecule type" value="Genomic_DNA"/>
</dbReference>
<feature type="transmembrane region" description="Helical" evidence="8">
    <location>
        <begin position="261"/>
        <end position="287"/>
    </location>
</feature>
<evidence type="ECO:0000256" key="1">
    <source>
        <dbReference type="ARBA" id="ARBA00004141"/>
    </source>
</evidence>
<reference evidence="9 10" key="2">
    <citation type="submission" date="2020-07" db="EMBL/GenBank/DDBJ databases">
        <title>Genome assembly of wild tea tree DASZ reveals pedigree and selection history of tea varieties.</title>
        <authorList>
            <person name="Zhang W."/>
        </authorList>
    </citation>
    <scope>NUCLEOTIDE SEQUENCE [LARGE SCALE GENOMIC DNA]</scope>
    <source>
        <strain evidence="10">cv. G240</strain>
        <tissue evidence="9">Leaf</tissue>
    </source>
</reference>
<comment type="similarity">
    <text evidence="2">Belongs to the TrkH potassium transport family. HKT (TC 2.A.38.3) subfamily.</text>
</comment>
<dbReference type="Proteomes" id="UP000593564">
    <property type="component" value="Unassembled WGS sequence"/>
</dbReference>
<keyword evidence="10" id="KW-1185">Reference proteome</keyword>
<evidence type="ECO:0000256" key="7">
    <source>
        <dbReference type="ARBA" id="ARBA00023136"/>
    </source>
</evidence>
<feature type="transmembrane region" description="Helical" evidence="8">
    <location>
        <begin position="376"/>
        <end position="399"/>
    </location>
</feature>
<feature type="transmembrane region" description="Helical" evidence="8">
    <location>
        <begin position="81"/>
        <end position="97"/>
    </location>
</feature>
<name>A0A7J7G2B9_CAMSI</name>
<keyword evidence="7 8" id="KW-0472">Membrane</keyword>
<evidence type="ECO:0000256" key="4">
    <source>
        <dbReference type="ARBA" id="ARBA00022692"/>
    </source>
</evidence>
<dbReference type="PANTHER" id="PTHR31064:SF30">
    <property type="entry name" value="HIGH-AFFINITY POTASSIUM TRANSPORT PROTEIN-RELATED"/>
    <property type="match status" value="1"/>
</dbReference>
<evidence type="ECO:0000256" key="8">
    <source>
        <dbReference type="SAM" id="Phobius"/>
    </source>
</evidence>
<dbReference type="Pfam" id="PF02386">
    <property type="entry name" value="TrkH"/>
    <property type="match status" value="1"/>
</dbReference>
<evidence type="ECO:0000313" key="9">
    <source>
        <dbReference type="EMBL" id="KAF5934812.1"/>
    </source>
</evidence>
<keyword evidence="6" id="KW-0406">Ion transport</keyword>
<accession>A0A7J7G2B9</accession>
<organism evidence="9 10">
    <name type="scientific">Camellia sinensis</name>
    <name type="common">Tea plant</name>
    <name type="synonym">Thea sinensis</name>
    <dbReference type="NCBI Taxonomy" id="4442"/>
    <lineage>
        <taxon>Eukaryota</taxon>
        <taxon>Viridiplantae</taxon>
        <taxon>Streptophyta</taxon>
        <taxon>Embryophyta</taxon>
        <taxon>Tracheophyta</taxon>
        <taxon>Spermatophyta</taxon>
        <taxon>Magnoliopsida</taxon>
        <taxon>eudicotyledons</taxon>
        <taxon>Gunneridae</taxon>
        <taxon>Pentapetalae</taxon>
        <taxon>asterids</taxon>
        <taxon>Ericales</taxon>
        <taxon>Theaceae</taxon>
        <taxon>Camellia</taxon>
    </lineage>
</organism>
<reference evidence="10" key="1">
    <citation type="journal article" date="2020" name="Nat. Commun.">
        <title>Genome assembly of wild tea tree DASZ reveals pedigree and selection history of tea varieties.</title>
        <authorList>
            <person name="Zhang W."/>
            <person name="Zhang Y."/>
            <person name="Qiu H."/>
            <person name="Guo Y."/>
            <person name="Wan H."/>
            <person name="Zhang X."/>
            <person name="Scossa F."/>
            <person name="Alseekh S."/>
            <person name="Zhang Q."/>
            <person name="Wang P."/>
            <person name="Xu L."/>
            <person name="Schmidt M.H."/>
            <person name="Jia X."/>
            <person name="Li D."/>
            <person name="Zhu A."/>
            <person name="Guo F."/>
            <person name="Chen W."/>
            <person name="Ni D."/>
            <person name="Usadel B."/>
            <person name="Fernie A.R."/>
            <person name="Wen W."/>
        </authorList>
    </citation>
    <scope>NUCLEOTIDE SEQUENCE [LARGE SCALE GENOMIC DNA]</scope>
    <source>
        <strain evidence="10">cv. G240</strain>
    </source>
</reference>
<dbReference type="GO" id="GO:0005886">
    <property type="term" value="C:plasma membrane"/>
    <property type="evidence" value="ECO:0007669"/>
    <property type="project" value="TreeGrafter"/>
</dbReference>
<feature type="transmembrane region" description="Helical" evidence="8">
    <location>
        <begin position="419"/>
        <end position="438"/>
    </location>
</feature>
<feature type="transmembrane region" description="Helical" evidence="8">
    <location>
        <begin position="109"/>
        <end position="129"/>
    </location>
</feature>
<evidence type="ECO:0000256" key="2">
    <source>
        <dbReference type="ARBA" id="ARBA00010864"/>
    </source>
</evidence>